<dbReference type="Proteomes" id="UP000467327">
    <property type="component" value="Chromosome"/>
</dbReference>
<protein>
    <recommendedName>
        <fullName evidence="3">DUF488 domain-containing protein</fullName>
    </recommendedName>
</protein>
<evidence type="ECO:0000313" key="1">
    <source>
        <dbReference type="EMBL" id="BBX06751.1"/>
    </source>
</evidence>
<dbReference type="PANTHER" id="PTHR39337">
    <property type="entry name" value="BLR5642 PROTEIN"/>
    <property type="match status" value="1"/>
</dbReference>
<dbReference type="AlphaFoldDB" id="A0AAD1MBH8"/>
<dbReference type="InterPro" id="IPR014519">
    <property type="entry name" value="UCP024492"/>
</dbReference>
<proteinExistence type="predicted"/>
<organism evidence="1 2">
    <name type="scientific">Mycolicibacterium aichiense</name>
    <dbReference type="NCBI Taxonomy" id="1799"/>
    <lineage>
        <taxon>Bacteria</taxon>
        <taxon>Bacillati</taxon>
        <taxon>Actinomycetota</taxon>
        <taxon>Actinomycetes</taxon>
        <taxon>Mycobacteriales</taxon>
        <taxon>Mycobacteriaceae</taxon>
        <taxon>Mycolicibacterium</taxon>
    </lineage>
</organism>
<sequence>MGTSDTTAVTGTLISIGYEGKTVDYLVAQLLQQDVRVLIDVRLTPLSRKPGLSKVKLSEALAAVGIGYVHHRALGNPKDNRAGFRAGEPQSRARYRDVLESTAATDALAHVCELMDGGVVALLCFELDHAECHRDIVVRRLMKERPGAAVVHV</sequence>
<dbReference type="Pfam" id="PF04343">
    <property type="entry name" value="DUF488"/>
    <property type="match status" value="1"/>
</dbReference>
<gene>
    <name evidence="1" type="ORF">MAIC_15540</name>
</gene>
<evidence type="ECO:0008006" key="3">
    <source>
        <dbReference type="Google" id="ProtNLM"/>
    </source>
</evidence>
<name>A0AAD1MBH8_9MYCO</name>
<keyword evidence="2" id="KW-1185">Reference proteome</keyword>
<dbReference type="InterPro" id="IPR007438">
    <property type="entry name" value="DUF488"/>
</dbReference>
<dbReference type="PANTHER" id="PTHR39337:SF1">
    <property type="entry name" value="BLR5642 PROTEIN"/>
    <property type="match status" value="1"/>
</dbReference>
<dbReference type="PIRSF" id="PIRSF024492">
    <property type="entry name" value="UCP024492"/>
    <property type="match status" value="1"/>
</dbReference>
<reference evidence="1 2" key="1">
    <citation type="journal article" date="2019" name="Emerg. Microbes Infect.">
        <title>Comprehensive subspecies identification of 175 nontuberculous mycobacteria species based on 7547 genomic profiles.</title>
        <authorList>
            <person name="Matsumoto Y."/>
            <person name="Kinjo T."/>
            <person name="Motooka D."/>
            <person name="Nabeya D."/>
            <person name="Jung N."/>
            <person name="Uechi K."/>
            <person name="Horii T."/>
            <person name="Iida T."/>
            <person name="Fujita J."/>
            <person name="Nakamura S."/>
        </authorList>
    </citation>
    <scope>NUCLEOTIDE SEQUENCE [LARGE SCALE GENOMIC DNA]</scope>
    <source>
        <strain evidence="1 2">JCM 6376</strain>
    </source>
</reference>
<dbReference type="RefSeq" id="WP_115319090.1">
    <property type="nucleotide sequence ID" value="NZ_AP022561.1"/>
</dbReference>
<dbReference type="EMBL" id="AP022561">
    <property type="protein sequence ID" value="BBX06751.1"/>
    <property type="molecule type" value="Genomic_DNA"/>
</dbReference>
<accession>A0AAD1MBH8</accession>
<dbReference type="KEGG" id="maic:MAIC_15540"/>
<evidence type="ECO:0000313" key="2">
    <source>
        <dbReference type="Proteomes" id="UP000467327"/>
    </source>
</evidence>